<dbReference type="AlphaFoldDB" id="A0A6N2TTA2"/>
<evidence type="ECO:0000313" key="2">
    <source>
        <dbReference type="EMBL" id="VYT08239.1"/>
    </source>
</evidence>
<gene>
    <name evidence="2" type="ORF">BILFYP9_01702</name>
</gene>
<sequence length="40" mass="4414">MILAVSPRIIRILVITDFLIAILIIVCYLLDAQAADADFP</sequence>
<proteinExistence type="predicted"/>
<reference evidence="2" key="1">
    <citation type="submission" date="2019-11" db="EMBL/GenBank/DDBJ databases">
        <authorList>
            <person name="Feng L."/>
        </authorList>
    </citation>
    <scope>NUCLEOTIDE SEQUENCE</scope>
    <source>
        <strain evidence="2">BintestinalisLFYP9</strain>
    </source>
</reference>
<name>A0A6N2TTA2_9BACE</name>
<keyword evidence="1" id="KW-0812">Transmembrane</keyword>
<accession>A0A6N2TTA2</accession>
<feature type="transmembrane region" description="Helical" evidence="1">
    <location>
        <begin position="12"/>
        <end position="31"/>
    </location>
</feature>
<keyword evidence="1" id="KW-0472">Membrane</keyword>
<evidence type="ECO:0000256" key="1">
    <source>
        <dbReference type="SAM" id="Phobius"/>
    </source>
</evidence>
<dbReference type="EMBL" id="CACRSU010000015">
    <property type="protein sequence ID" value="VYT08239.1"/>
    <property type="molecule type" value="Genomic_DNA"/>
</dbReference>
<keyword evidence="1" id="KW-1133">Transmembrane helix</keyword>
<protein>
    <submittedName>
        <fullName evidence="2">Uncharacterized protein</fullName>
    </submittedName>
</protein>
<organism evidence="2">
    <name type="scientific">Bacteroides intestinalis</name>
    <dbReference type="NCBI Taxonomy" id="329854"/>
    <lineage>
        <taxon>Bacteria</taxon>
        <taxon>Pseudomonadati</taxon>
        <taxon>Bacteroidota</taxon>
        <taxon>Bacteroidia</taxon>
        <taxon>Bacteroidales</taxon>
        <taxon>Bacteroidaceae</taxon>
        <taxon>Bacteroides</taxon>
    </lineage>
</organism>